<dbReference type="PANTHER" id="PTHR14226">
    <property type="entry name" value="NEUROPATHY TARGET ESTERASE/SWISS CHEESE D.MELANOGASTER"/>
    <property type="match status" value="1"/>
</dbReference>
<dbReference type="SUPFAM" id="SSF52151">
    <property type="entry name" value="FabD/lysophospholipase-like"/>
    <property type="match status" value="1"/>
</dbReference>
<protein>
    <recommendedName>
        <fullName evidence="4">PNPLA domain-containing protein</fullName>
    </recommendedName>
</protein>
<evidence type="ECO:0000256" key="3">
    <source>
        <dbReference type="ARBA" id="ARBA00023098"/>
    </source>
</evidence>
<dbReference type="InterPro" id="IPR016035">
    <property type="entry name" value="Acyl_Trfase/lysoPLipase"/>
</dbReference>
<dbReference type="PROSITE" id="PS51635">
    <property type="entry name" value="PNPLA"/>
    <property type="match status" value="1"/>
</dbReference>
<dbReference type="GO" id="GO:0016042">
    <property type="term" value="P:lipid catabolic process"/>
    <property type="evidence" value="ECO:0007669"/>
    <property type="project" value="UniProtKB-KW"/>
</dbReference>
<proteinExistence type="predicted"/>
<dbReference type="EMBL" id="LAZR01001264">
    <property type="protein sequence ID" value="KKN47642.1"/>
    <property type="molecule type" value="Genomic_DNA"/>
</dbReference>
<feature type="domain" description="PNPLA" evidence="4">
    <location>
        <begin position="1"/>
        <end position="182"/>
    </location>
</feature>
<dbReference type="InterPro" id="IPR002641">
    <property type="entry name" value="PNPLA_dom"/>
</dbReference>
<name>A0A0F9RDN3_9ZZZZ</name>
<evidence type="ECO:0000256" key="2">
    <source>
        <dbReference type="ARBA" id="ARBA00022963"/>
    </source>
</evidence>
<gene>
    <name evidence="5" type="ORF">LCGC14_0660950</name>
</gene>
<evidence type="ECO:0000313" key="5">
    <source>
        <dbReference type="EMBL" id="KKN47642.1"/>
    </source>
</evidence>
<evidence type="ECO:0000259" key="4">
    <source>
        <dbReference type="PROSITE" id="PS51635"/>
    </source>
</evidence>
<reference evidence="5" key="1">
    <citation type="journal article" date="2015" name="Nature">
        <title>Complex archaea that bridge the gap between prokaryotes and eukaryotes.</title>
        <authorList>
            <person name="Spang A."/>
            <person name="Saw J.H."/>
            <person name="Jorgensen S.L."/>
            <person name="Zaremba-Niedzwiedzka K."/>
            <person name="Martijn J."/>
            <person name="Lind A.E."/>
            <person name="van Eijk R."/>
            <person name="Schleper C."/>
            <person name="Guy L."/>
            <person name="Ettema T.J."/>
        </authorList>
    </citation>
    <scope>NUCLEOTIDE SEQUENCE</scope>
</reference>
<keyword evidence="3" id="KW-0443">Lipid metabolism</keyword>
<comment type="caution">
    <text evidence="5">The sequence shown here is derived from an EMBL/GenBank/DDBJ whole genome shotgun (WGS) entry which is preliminary data.</text>
</comment>
<keyword evidence="1" id="KW-0378">Hydrolase</keyword>
<dbReference type="AlphaFoldDB" id="A0A0F9RDN3"/>
<evidence type="ECO:0000256" key="1">
    <source>
        <dbReference type="ARBA" id="ARBA00022801"/>
    </source>
</evidence>
<dbReference type="GO" id="GO:0016787">
    <property type="term" value="F:hydrolase activity"/>
    <property type="evidence" value="ECO:0007669"/>
    <property type="project" value="UniProtKB-KW"/>
</dbReference>
<dbReference type="PANTHER" id="PTHR14226:SF76">
    <property type="entry name" value="NTE FAMILY PROTEIN RSSA"/>
    <property type="match status" value="1"/>
</dbReference>
<accession>A0A0F9RDN3</accession>
<organism evidence="5">
    <name type="scientific">marine sediment metagenome</name>
    <dbReference type="NCBI Taxonomy" id="412755"/>
    <lineage>
        <taxon>unclassified sequences</taxon>
        <taxon>metagenomes</taxon>
        <taxon>ecological metagenomes</taxon>
    </lineage>
</organism>
<keyword evidence="2" id="KW-0442">Lipid degradation</keyword>
<dbReference type="InterPro" id="IPR050301">
    <property type="entry name" value="NTE"/>
</dbReference>
<sequence>MGGGSRGLAHIGILDVLQKNELTPDIIVGTSMGAVIGGLFASGISPAKLKEIANDFNLNNFIERPHLPFLSKKSQINILDFLLLESYKSRLLKKLGLNREDKMEAYLRNLIGEVCIEELPVKFACNALDLISGREIIFENGKLYKALRATMSLPILFEPTKIDNMLLLDGGVLNNAPVGIAKNLDAQKVILVDVHKDIKEVATEEIKNTFQLLHRMVETMVAYTTEDKINRADLVIRIDLEMDALDYSDYIRIVETGENIGNENIDKIKKLIS</sequence>
<dbReference type="Pfam" id="PF01734">
    <property type="entry name" value="Patatin"/>
    <property type="match status" value="1"/>
</dbReference>
<dbReference type="CDD" id="cd07205">
    <property type="entry name" value="Pat_PNPLA6_PNPLA7_NTE1_like"/>
    <property type="match status" value="1"/>
</dbReference>
<dbReference type="Gene3D" id="3.40.1090.10">
    <property type="entry name" value="Cytosolic phospholipase A2 catalytic domain"/>
    <property type="match status" value="2"/>
</dbReference>